<dbReference type="Proteomes" id="UP001235939">
    <property type="component" value="Chromosome 11"/>
</dbReference>
<gene>
    <name evidence="1" type="ORF">LAZ67_11001202</name>
</gene>
<keyword evidence="2" id="KW-1185">Reference proteome</keyword>
<name>A0ABY6KYA9_9ARAC</name>
<organism evidence="1 2">
    <name type="scientific">Cordylochernes scorpioides</name>
    <dbReference type="NCBI Taxonomy" id="51811"/>
    <lineage>
        <taxon>Eukaryota</taxon>
        <taxon>Metazoa</taxon>
        <taxon>Ecdysozoa</taxon>
        <taxon>Arthropoda</taxon>
        <taxon>Chelicerata</taxon>
        <taxon>Arachnida</taxon>
        <taxon>Pseudoscorpiones</taxon>
        <taxon>Cheliferoidea</taxon>
        <taxon>Chernetidae</taxon>
        <taxon>Cordylochernes</taxon>
    </lineage>
</organism>
<sequence length="157" mass="18185">MRRPSFSNTACRRLTTDWTALNNISVETDETCPLKEAFNMANLNIYPGAKLNTEPFYDIIFENGLGIEECLQEMTPVQGNDCPRRTTILREYREFHQGKYSIRDEPRHIAYHQTEESLVIPPLAIHSILHDHLKVSEVCSLWVPHSSTDEHMTRRVS</sequence>
<proteinExistence type="predicted"/>
<reference evidence="1 2" key="1">
    <citation type="submission" date="2022-01" db="EMBL/GenBank/DDBJ databases">
        <title>A chromosomal length assembly of Cordylochernes scorpioides.</title>
        <authorList>
            <person name="Zeh D."/>
            <person name="Zeh J."/>
        </authorList>
    </citation>
    <scope>NUCLEOTIDE SEQUENCE [LARGE SCALE GENOMIC DNA]</scope>
    <source>
        <strain evidence="1">IN4F17</strain>
        <tissue evidence="1">Whole Body</tissue>
    </source>
</reference>
<dbReference type="EMBL" id="CP092873">
    <property type="protein sequence ID" value="UYV73866.1"/>
    <property type="molecule type" value="Genomic_DNA"/>
</dbReference>
<accession>A0ABY6KYA9</accession>
<evidence type="ECO:0000313" key="1">
    <source>
        <dbReference type="EMBL" id="UYV73866.1"/>
    </source>
</evidence>
<evidence type="ECO:0000313" key="2">
    <source>
        <dbReference type="Proteomes" id="UP001235939"/>
    </source>
</evidence>
<protein>
    <submittedName>
        <fullName evidence="1">Uncharacterized protein</fullName>
    </submittedName>
</protein>